<dbReference type="PANTHER" id="PTHR30546">
    <property type="entry name" value="FLAVODOXIN-RELATED PROTEIN WRBA-RELATED"/>
    <property type="match status" value="1"/>
</dbReference>
<dbReference type="AlphaFoldDB" id="A0A919W7W4"/>
<dbReference type="SUPFAM" id="SSF52218">
    <property type="entry name" value="Flavoproteins"/>
    <property type="match status" value="1"/>
</dbReference>
<dbReference type="NCBIfam" id="TIGR01755">
    <property type="entry name" value="flav_wrbA"/>
    <property type="match status" value="1"/>
</dbReference>
<dbReference type="NCBIfam" id="NF002999">
    <property type="entry name" value="PRK03767.1"/>
    <property type="match status" value="1"/>
</dbReference>
<dbReference type="PANTHER" id="PTHR30546:SF23">
    <property type="entry name" value="FLAVOPROTEIN-LIKE PROTEIN YCP4-RELATED"/>
    <property type="match status" value="1"/>
</dbReference>
<comment type="caution">
    <text evidence="3">The sequence shown here is derived from an EMBL/GenBank/DDBJ whole genome shotgun (WGS) entry which is preliminary data.</text>
</comment>
<evidence type="ECO:0000256" key="1">
    <source>
        <dbReference type="ARBA" id="ARBA00006961"/>
    </source>
</evidence>
<feature type="domain" description="Flavodoxin-like" evidence="2">
    <location>
        <begin position="22"/>
        <end position="205"/>
    </location>
</feature>
<dbReference type="Proteomes" id="UP000677082">
    <property type="component" value="Unassembled WGS sequence"/>
</dbReference>
<dbReference type="GO" id="GO:0016020">
    <property type="term" value="C:membrane"/>
    <property type="evidence" value="ECO:0007669"/>
    <property type="project" value="TreeGrafter"/>
</dbReference>
<dbReference type="PROSITE" id="PS50902">
    <property type="entry name" value="FLAVODOXIN_LIKE"/>
    <property type="match status" value="1"/>
</dbReference>
<reference evidence="3 4" key="1">
    <citation type="submission" date="2021-03" db="EMBL/GenBank/DDBJ databases">
        <title>Whole genome shotgun sequence of Actinoplanes toevensis NBRC 105298.</title>
        <authorList>
            <person name="Komaki H."/>
            <person name="Tamura T."/>
        </authorList>
    </citation>
    <scope>NUCLEOTIDE SEQUENCE [LARGE SCALE GENOMIC DNA]</scope>
    <source>
        <strain evidence="3 4">NBRC 105298</strain>
    </source>
</reference>
<name>A0A919W7W4_9ACTN</name>
<sequence>MRIMIMCITNSTNGEPDMTVKVAVIYYSATGTVHALAQAVAEGAVSTGAEVRLRRVAELAPESAIDQNPRWRRHADATASAEPAAIDDLAWADAYAFGTPTRFGTPAAQLKQFIDQAGGLWREGRLADKPVTAFTSAFHRHGGSEATLLALGNVFYHWGSLIVPPGFTDPAVSAAGGNPYGTAATGQGADAAALEAARYQGRRLARIAIRMSSVVA</sequence>
<evidence type="ECO:0000313" key="4">
    <source>
        <dbReference type="Proteomes" id="UP000677082"/>
    </source>
</evidence>
<accession>A0A919W7W4</accession>
<dbReference type="Gene3D" id="3.40.50.360">
    <property type="match status" value="1"/>
</dbReference>
<proteinExistence type="inferred from homology"/>
<organism evidence="3 4">
    <name type="scientific">Paractinoplanes toevensis</name>
    <dbReference type="NCBI Taxonomy" id="571911"/>
    <lineage>
        <taxon>Bacteria</taxon>
        <taxon>Bacillati</taxon>
        <taxon>Actinomycetota</taxon>
        <taxon>Actinomycetes</taxon>
        <taxon>Micromonosporales</taxon>
        <taxon>Micromonosporaceae</taxon>
        <taxon>Paractinoplanes</taxon>
    </lineage>
</organism>
<dbReference type="InterPro" id="IPR008254">
    <property type="entry name" value="Flavodoxin/NO_synth"/>
</dbReference>
<evidence type="ECO:0000313" key="3">
    <source>
        <dbReference type="EMBL" id="GIM90726.1"/>
    </source>
</evidence>
<dbReference type="InterPro" id="IPR005025">
    <property type="entry name" value="FMN_Rdtase-like_dom"/>
</dbReference>
<dbReference type="Pfam" id="PF03358">
    <property type="entry name" value="FMN_red"/>
    <property type="match status" value="1"/>
</dbReference>
<comment type="similarity">
    <text evidence="1">Belongs to the WrbA family.</text>
</comment>
<keyword evidence="4" id="KW-1185">Reference proteome</keyword>
<protein>
    <submittedName>
        <fullName evidence="3">TrpR-binding protein WrbA</fullName>
    </submittedName>
</protein>
<dbReference type="GO" id="GO:0003955">
    <property type="term" value="F:NAD(P)H dehydrogenase (quinone) activity"/>
    <property type="evidence" value="ECO:0007669"/>
    <property type="project" value="InterPro"/>
</dbReference>
<evidence type="ECO:0000259" key="2">
    <source>
        <dbReference type="PROSITE" id="PS50902"/>
    </source>
</evidence>
<dbReference type="InterPro" id="IPR010089">
    <property type="entry name" value="Flavoprotein_WrbA-like"/>
</dbReference>
<dbReference type="InterPro" id="IPR029039">
    <property type="entry name" value="Flavoprotein-like_sf"/>
</dbReference>
<dbReference type="EMBL" id="BOQN01000036">
    <property type="protein sequence ID" value="GIM90726.1"/>
    <property type="molecule type" value="Genomic_DNA"/>
</dbReference>
<dbReference type="GO" id="GO:0010181">
    <property type="term" value="F:FMN binding"/>
    <property type="evidence" value="ECO:0007669"/>
    <property type="project" value="InterPro"/>
</dbReference>
<gene>
    <name evidence="3" type="primary">wrbA</name>
    <name evidence="3" type="ORF">Ato02nite_025190</name>
</gene>